<protein>
    <submittedName>
        <fullName evidence="9">Sodium:dicarboxylate symporter</fullName>
    </submittedName>
</protein>
<dbReference type="Pfam" id="PF00375">
    <property type="entry name" value="SDF"/>
    <property type="match status" value="1"/>
</dbReference>
<evidence type="ECO:0000313" key="9">
    <source>
        <dbReference type="EMBL" id="EAX46872.1"/>
    </source>
</evidence>
<dbReference type="RefSeq" id="WP_007290083.1">
    <property type="nucleotide sequence ID" value="NZ_AAWL01000019.1"/>
</dbReference>
<feature type="transmembrane region" description="Helical" evidence="8">
    <location>
        <begin position="46"/>
        <end position="68"/>
    </location>
</feature>
<reference evidence="9 10" key="2">
    <citation type="submission" date="2007-01" db="EMBL/GenBank/DDBJ databases">
        <title>Sequencing of the draft genome and assembly of Thermosinus carboxydivorans Nor1.</title>
        <authorList>
            <consortium name="US DOE Joint Genome Institute (JGI-PGF)"/>
            <person name="Copeland A."/>
            <person name="Lucas S."/>
            <person name="Lapidus A."/>
            <person name="Barry K."/>
            <person name="Glavina del Rio T."/>
            <person name="Dalin E."/>
            <person name="Tice H."/>
            <person name="Bruce D."/>
            <person name="Pitluck S."/>
            <person name="Richardson P."/>
        </authorList>
    </citation>
    <scope>NUCLEOTIDE SEQUENCE [LARGE SCALE GENOMIC DNA]</scope>
    <source>
        <strain evidence="9 10">Nor1</strain>
    </source>
</reference>
<feature type="transmembrane region" description="Helical" evidence="8">
    <location>
        <begin position="15"/>
        <end position="34"/>
    </location>
</feature>
<dbReference type="FunFam" id="1.10.3860.10:FF:000001">
    <property type="entry name" value="C4-dicarboxylate transport protein"/>
    <property type="match status" value="1"/>
</dbReference>
<feature type="transmembrane region" description="Helical" evidence="8">
    <location>
        <begin position="216"/>
        <end position="247"/>
    </location>
</feature>
<feature type="transmembrane region" description="Helical" evidence="8">
    <location>
        <begin position="320"/>
        <end position="339"/>
    </location>
</feature>
<evidence type="ECO:0000313" key="10">
    <source>
        <dbReference type="Proteomes" id="UP000005139"/>
    </source>
</evidence>
<keyword evidence="7 8" id="KW-0472">Membrane</keyword>
<dbReference type="Gene3D" id="1.10.3860.10">
    <property type="entry name" value="Sodium:dicarboxylate symporter"/>
    <property type="match status" value="1"/>
</dbReference>
<dbReference type="Proteomes" id="UP000005139">
    <property type="component" value="Unassembled WGS sequence"/>
</dbReference>
<dbReference type="AlphaFoldDB" id="A1HSS8"/>
<evidence type="ECO:0000256" key="2">
    <source>
        <dbReference type="ARBA" id="ARBA00022448"/>
    </source>
</evidence>
<dbReference type="InterPro" id="IPR001991">
    <property type="entry name" value="Na-dicarboxylate_symporter"/>
</dbReference>
<sequence>MENSNGANGSQKFPLWLQILVGLVIGIGIGFLWPKFGAQLQPLGTAFIKAIKMIVMPLVFSAVTLGIYKMGSDIKQLGRLGILAFIWFYVATGLAIVLGIVLNAIFHPGAGVALQATGKIPANLATSINWAQFFLDIIPDNVVNAIANQKIIPTLFFSICFGLCLASIGEKGKPIVHILEGLLEAMFKLTKGVVATAPIAVAGIMAWVFATQGGKVLLAMAKLIGTLYIGLAIVMVIFWIIVYFLGLNPFATTKKVMEPLLLAFTTCSSEVTLPVHMEILERAGIPNKIVSFVLPLGYSFNLDGAALYQSLAVCFLAEAYGVPLDSASLLTILVTTLIANKGTANVPAASLVVLAVILTSIGLPVEAIAILAGVDRFMDMGRTTVNVFGNTIAAILLHRFGGAAAVEDTNTGVSA</sequence>
<dbReference type="PANTHER" id="PTHR42865:SF7">
    <property type="entry name" value="PROTON_GLUTAMATE-ASPARTATE SYMPORTER"/>
    <property type="match status" value="1"/>
</dbReference>
<keyword evidence="10" id="KW-1185">Reference proteome</keyword>
<evidence type="ECO:0000256" key="6">
    <source>
        <dbReference type="ARBA" id="ARBA00022989"/>
    </source>
</evidence>
<name>A1HSS8_9FIRM</name>
<dbReference type="eggNOG" id="COG1301">
    <property type="taxonomic scope" value="Bacteria"/>
</dbReference>
<evidence type="ECO:0000256" key="3">
    <source>
        <dbReference type="ARBA" id="ARBA00022475"/>
    </source>
</evidence>
<dbReference type="PRINTS" id="PR00173">
    <property type="entry name" value="EDTRNSPORT"/>
</dbReference>
<gene>
    <name evidence="9" type="ORF">TcarDRAFT_0363</name>
</gene>
<evidence type="ECO:0000256" key="8">
    <source>
        <dbReference type="SAM" id="Phobius"/>
    </source>
</evidence>
<dbReference type="GO" id="GO:0015293">
    <property type="term" value="F:symporter activity"/>
    <property type="evidence" value="ECO:0007669"/>
    <property type="project" value="UniProtKB-KW"/>
</dbReference>
<evidence type="ECO:0000256" key="5">
    <source>
        <dbReference type="ARBA" id="ARBA00022847"/>
    </source>
</evidence>
<comment type="caution">
    <text evidence="9">The sequence shown here is derived from an EMBL/GenBank/DDBJ whole genome shotgun (WGS) entry which is preliminary data.</text>
</comment>
<keyword evidence="6 8" id="KW-1133">Transmembrane helix</keyword>
<dbReference type="InterPro" id="IPR036458">
    <property type="entry name" value="Na:dicarbo_symporter_sf"/>
</dbReference>
<feature type="transmembrane region" description="Helical" evidence="8">
    <location>
        <begin position="151"/>
        <end position="168"/>
    </location>
</feature>
<feature type="transmembrane region" description="Helical" evidence="8">
    <location>
        <begin position="351"/>
        <end position="374"/>
    </location>
</feature>
<feature type="transmembrane region" description="Helical" evidence="8">
    <location>
        <begin position="189"/>
        <end position="210"/>
    </location>
</feature>
<keyword evidence="3" id="KW-1003">Cell membrane</keyword>
<evidence type="ECO:0000256" key="1">
    <source>
        <dbReference type="ARBA" id="ARBA00004651"/>
    </source>
</evidence>
<keyword evidence="5" id="KW-0769">Symport</keyword>
<proteinExistence type="predicted"/>
<dbReference type="GO" id="GO:0005886">
    <property type="term" value="C:plasma membrane"/>
    <property type="evidence" value="ECO:0007669"/>
    <property type="project" value="UniProtKB-SubCell"/>
</dbReference>
<keyword evidence="4 8" id="KW-0812">Transmembrane</keyword>
<dbReference type="SUPFAM" id="SSF118215">
    <property type="entry name" value="Proton glutamate symport protein"/>
    <property type="match status" value="1"/>
</dbReference>
<dbReference type="GO" id="GO:0006835">
    <property type="term" value="P:dicarboxylic acid transport"/>
    <property type="evidence" value="ECO:0007669"/>
    <property type="project" value="TreeGrafter"/>
</dbReference>
<accession>A1HSS8</accession>
<feature type="transmembrane region" description="Helical" evidence="8">
    <location>
        <begin position="80"/>
        <end position="106"/>
    </location>
</feature>
<organism evidence="9 10">
    <name type="scientific">Thermosinus carboxydivorans Nor1</name>
    <dbReference type="NCBI Taxonomy" id="401526"/>
    <lineage>
        <taxon>Bacteria</taxon>
        <taxon>Bacillati</taxon>
        <taxon>Bacillota</taxon>
        <taxon>Negativicutes</taxon>
        <taxon>Selenomonadales</taxon>
        <taxon>Sporomusaceae</taxon>
        <taxon>Thermosinus</taxon>
    </lineage>
</organism>
<dbReference type="OrthoDB" id="9768885at2"/>
<evidence type="ECO:0000256" key="7">
    <source>
        <dbReference type="ARBA" id="ARBA00023136"/>
    </source>
</evidence>
<keyword evidence="2" id="KW-0813">Transport</keyword>
<reference evidence="9 10" key="1">
    <citation type="submission" date="2007-01" db="EMBL/GenBank/DDBJ databases">
        <title>Annotation of the draft genome assembly of Thermosinus carboxydivorans Nor1.</title>
        <authorList>
            <consortium name="US DOE Joint Genome Institute (JGI-ORNL)"/>
            <person name="Larimer F."/>
            <person name="Land M."/>
            <person name="Hauser L."/>
        </authorList>
    </citation>
    <scope>NUCLEOTIDE SEQUENCE [LARGE SCALE GENOMIC DNA]</scope>
    <source>
        <strain evidence="9 10">Nor1</strain>
    </source>
</reference>
<evidence type="ECO:0000256" key="4">
    <source>
        <dbReference type="ARBA" id="ARBA00022692"/>
    </source>
</evidence>
<dbReference type="EMBL" id="AAWL01000019">
    <property type="protein sequence ID" value="EAX46872.1"/>
    <property type="molecule type" value="Genomic_DNA"/>
</dbReference>
<comment type="subcellular location">
    <subcellularLocation>
        <location evidence="1">Cell membrane</location>
        <topology evidence="1">Multi-pass membrane protein</topology>
    </subcellularLocation>
</comment>
<dbReference type="PANTHER" id="PTHR42865">
    <property type="entry name" value="PROTON/GLUTAMATE-ASPARTATE SYMPORTER"/>
    <property type="match status" value="1"/>
</dbReference>